<dbReference type="OrthoDB" id="8479268at2"/>
<evidence type="ECO:0000313" key="1">
    <source>
        <dbReference type="EMBL" id="RHJ89707.1"/>
    </source>
</evidence>
<name>A0A415E7F0_9FIRM</name>
<sequence length="137" mass="15959">MAKYFMEFEKGGRFEIELDYDAPMTAAAFKAFMEENNGYQALCLQGRFSGEEMYFPAKLGAKERENKNTKPCRGCLYFNPDPEWSAVCIYWGDETPIRERYHNLFAHLKGDMEELTEVGTRIWQKGGETVVLKREDE</sequence>
<accession>A0A415E7F0</accession>
<dbReference type="Gene3D" id="2.40.100.20">
    <property type="match status" value="1"/>
</dbReference>
<reference evidence="1 2" key="1">
    <citation type="submission" date="2018-08" db="EMBL/GenBank/DDBJ databases">
        <title>A genome reference for cultivated species of the human gut microbiota.</title>
        <authorList>
            <person name="Zou Y."/>
            <person name="Xue W."/>
            <person name="Luo G."/>
        </authorList>
    </citation>
    <scope>NUCLEOTIDE SEQUENCE [LARGE SCALE GENOMIC DNA]</scope>
    <source>
        <strain evidence="1 2">AM07-24</strain>
    </source>
</reference>
<keyword evidence="2" id="KW-1185">Reference proteome</keyword>
<dbReference type="AlphaFoldDB" id="A0A415E7F0"/>
<proteinExistence type="predicted"/>
<organism evidence="1 2">
    <name type="scientific">Emergencia timonensis</name>
    <dbReference type="NCBI Taxonomy" id="1776384"/>
    <lineage>
        <taxon>Bacteria</taxon>
        <taxon>Bacillati</taxon>
        <taxon>Bacillota</taxon>
        <taxon>Clostridia</taxon>
        <taxon>Peptostreptococcales</taxon>
        <taxon>Anaerovoracaceae</taxon>
        <taxon>Emergencia</taxon>
    </lineage>
</organism>
<dbReference type="EMBL" id="QRMS01000001">
    <property type="protein sequence ID" value="RHJ89707.1"/>
    <property type="molecule type" value="Genomic_DNA"/>
</dbReference>
<dbReference type="RefSeq" id="WP_118333766.1">
    <property type="nucleotide sequence ID" value="NZ_AP025567.1"/>
</dbReference>
<evidence type="ECO:0000313" key="2">
    <source>
        <dbReference type="Proteomes" id="UP000284841"/>
    </source>
</evidence>
<evidence type="ECO:0008006" key="3">
    <source>
        <dbReference type="Google" id="ProtNLM"/>
    </source>
</evidence>
<protein>
    <recommendedName>
        <fullName evidence="3">DUF3830 family protein</fullName>
    </recommendedName>
</protein>
<dbReference type="Proteomes" id="UP000284841">
    <property type="component" value="Unassembled WGS sequence"/>
</dbReference>
<dbReference type="STRING" id="1776384.GCA_900086585_03058"/>
<gene>
    <name evidence="1" type="ORF">DW099_03835</name>
</gene>
<comment type="caution">
    <text evidence="1">The sequence shown here is derived from an EMBL/GenBank/DDBJ whole genome shotgun (WGS) entry which is preliminary data.</text>
</comment>